<reference evidence="11" key="1">
    <citation type="submission" date="2020-02" db="EMBL/GenBank/DDBJ databases">
        <title>Genomic and physiological characterization of two novel Nitrospinaceae genera.</title>
        <authorList>
            <person name="Mueller A.J."/>
            <person name="Jung M.-Y."/>
            <person name="Strachan C.R."/>
            <person name="Herbold C.W."/>
            <person name="Kirkegaard R.H."/>
            <person name="Daims H."/>
        </authorList>
    </citation>
    <scope>NUCLEOTIDE SEQUENCE [LARGE SCALE GENOMIC DNA]</scope>
</reference>
<proteinExistence type="predicted"/>
<gene>
    <name evidence="10" type="ORF">G3M78_06285</name>
</gene>
<dbReference type="KEGG" id="nva:G3M78_06285"/>
<keyword evidence="3" id="KW-0328">Glycosyltransferase</keyword>
<dbReference type="PANTHER" id="PTHR33908:SF11">
    <property type="entry name" value="MEMBRANE PROTEIN"/>
    <property type="match status" value="1"/>
</dbReference>
<keyword evidence="5 8" id="KW-0812">Transmembrane</keyword>
<feature type="transmembrane region" description="Helical" evidence="8">
    <location>
        <begin position="94"/>
        <end position="116"/>
    </location>
</feature>
<keyword evidence="6 8" id="KW-1133">Transmembrane helix</keyword>
<feature type="transmembrane region" description="Helical" evidence="8">
    <location>
        <begin position="223"/>
        <end position="243"/>
    </location>
</feature>
<dbReference type="EMBL" id="CP048620">
    <property type="protein sequence ID" value="QPJ65017.1"/>
    <property type="molecule type" value="Genomic_DNA"/>
</dbReference>
<evidence type="ECO:0000256" key="1">
    <source>
        <dbReference type="ARBA" id="ARBA00004651"/>
    </source>
</evidence>
<feature type="transmembrane region" description="Helical" evidence="8">
    <location>
        <begin position="264"/>
        <end position="288"/>
    </location>
</feature>
<keyword evidence="7 8" id="KW-0472">Membrane</keyword>
<evidence type="ECO:0000256" key="2">
    <source>
        <dbReference type="ARBA" id="ARBA00022475"/>
    </source>
</evidence>
<dbReference type="Pfam" id="PF13231">
    <property type="entry name" value="PMT_2"/>
    <property type="match status" value="1"/>
</dbReference>
<keyword evidence="4" id="KW-0808">Transferase</keyword>
<keyword evidence="2" id="KW-1003">Cell membrane</keyword>
<evidence type="ECO:0000313" key="10">
    <source>
        <dbReference type="EMBL" id="QPJ65017.1"/>
    </source>
</evidence>
<dbReference type="InterPro" id="IPR038731">
    <property type="entry name" value="RgtA/B/C-like"/>
</dbReference>
<sequence>MKSALKFHFPRLLLLLYASLLIFPGLSDSALQVDEGGDTFVSATILEHGVPVHSDGSLTSMPYANVYDGLFVYRTWFPYYLQAASLWLFGKNELAARLPFALCGLLSILALYALTYRHTRSRLTALIAGLLLASSPPALMYFRAARYVGLPILLSILMLYFYLKIFENKSWRPLPFIIVCFVFFQTMYVEFAGLLAGMLLHLFLHRNELQPGNFRRAMISGGIIALLTLPWLIVILPVFSNISQFYQNASALVDPSPRAIPMRFAGYLFQINNTIFPLLLLPCLWMQGLRPHRPLLQTLGVCMAGLIGVSLLHSIPLYQYIAAGTPFLCIALALVCVHAFPNKALLQSGLVLILISSNALHVAPLLPLRPVVQSLESRFDTLRKRSSYNTFLRETQLRSAYYHHWQELAHPYRGPLDEVIDFFRLHGKPGETCYIDNESESLAFHTELNLIGPEDLTPDSRPDWIVLRGDHWFPENADRESDRNIHLPERIIQSGSYRKYVLNAPVKRINNSYDIQLRRTLSPTGADKIRIYQRIP</sequence>
<evidence type="ECO:0000313" key="11">
    <source>
        <dbReference type="Proteomes" id="UP000594464"/>
    </source>
</evidence>
<comment type="subcellular location">
    <subcellularLocation>
        <location evidence="1">Cell membrane</location>
        <topology evidence="1">Multi-pass membrane protein</topology>
    </subcellularLocation>
</comment>
<evidence type="ECO:0000256" key="7">
    <source>
        <dbReference type="ARBA" id="ARBA00023136"/>
    </source>
</evidence>
<feature type="transmembrane region" description="Helical" evidence="8">
    <location>
        <begin position="175"/>
        <end position="203"/>
    </location>
</feature>
<dbReference type="Proteomes" id="UP000594464">
    <property type="component" value="Chromosome"/>
</dbReference>
<dbReference type="AlphaFoldDB" id="A0A7T0C270"/>
<evidence type="ECO:0000259" key="9">
    <source>
        <dbReference type="Pfam" id="PF13231"/>
    </source>
</evidence>
<dbReference type="PANTHER" id="PTHR33908">
    <property type="entry name" value="MANNOSYLTRANSFERASE YKCB-RELATED"/>
    <property type="match status" value="1"/>
</dbReference>
<evidence type="ECO:0000256" key="8">
    <source>
        <dbReference type="SAM" id="Phobius"/>
    </source>
</evidence>
<dbReference type="GO" id="GO:0005886">
    <property type="term" value="C:plasma membrane"/>
    <property type="evidence" value="ECO:0007669"/>
    <property type="project" value="UniProtKB-SubCell"/>
</dbReference>
<feature type="transmembrane region" description="Helical" evidence="8">
    <location>
        <begin position="346"/>
        <end position="368"/>
    </location>
</feature>
<evidence type="ECO:0000256" key="5">
    <source>
        <dbReference type="ARBA" id="ARBA00022692"/>
    </source>
</evidence>
<feature type="transmembrane region" description="Helical" evidence="8">
    <location>
        <begin position="320"/>
        <end position="340"/>
    </location>
</feature>
<protein>
    <recommendedName>
        <fullName evidence="9">Glycosyltransferase RgtA/B/C/D-like domain-containing protein</fullName>
    </recommendedName>
</protein>
<dbReference type="InterPro" id="IPR050297">
    <property type="entry name" value="LipidA_mod_glycosyltrf_83"/>
</dbReference>
<feature type="transmembrane region" description="Helical" evidence="8">
    <location>
        <begin position="147"/>
        <end position="163"/>
    </location>
</feature>
<feature type="domain" description="Glycosyltransferase RgtA/B/C/D-like" evidence="9">
    <location>
        <begin position="78"/>
        <end position="232"/>
    </location>
</feature>
<feature type="transmembrane region" description="Helical" evidence="8">
    <location>
        <begin position="123"/>
        <end position="141"/>
    </location>
</feature>
<organism evidence="10 11">
    <name type="scientific">Candidatus Nitrohelix vancouverensis</name>
    <dbReference type="NCBI Taxonomy" id="2705534"/>
    <lineage>
        <taxon>Bacteria</taxon>
        <taxon>Pseudomonadati</taxon>
        <taxon>Nitrospinota/Tectimicrobiota group</taxon>
        <taxon>Nitrospinota</taxon>
        <taxon>Nitrospinia</taxon>
        <taxon>Nitrospinales</taxon>
        <taxon>Nitrospinaceae</taxon>
        <taxon>Candidatus Nitrohelix</taxon>
    </lineage>
</organism>
<evidence type="ECO:0000256" key="4">
    <source>
        <dbReference type="ARBA" id="ARBA00022679"/>
    </source>
</evidence>
<dbReference type="GO" id="GO:0009103">
    <property type="term" value="P:lipopolysaccharide biosynthetic process"/>
    <property type="evidence" value="ECO:0007669"/>
    <property type="project" value="UniProtKB-ARBA"/>
</dbReference>
<name>A0A7T0C270_9BACT</name>
<evidence type="ECO:0000256" key="3">
    <source>
        <dbReference type="ARBA" id="ARBA00022676"/>
    </source>
</evidence>
<dbReference type="GO" id="GO:0016763">
    <property type="term" value="F:pentosyltransferase activity"/>
    <property type="evidence" value="ECO:0007669"/>
    <property type="project" value="TreeGrafter"/>
</dbReference>
<evidence type="ECO:0000256" key="6">
    <source>
        <dbReference type="ARBA" id="ARBA00022989"/>
    </source>
</evidence>
<accession>A0A7T0C270</accession>